<dbReference type="InterPro" id="IPR014784">
    <property type="entry name" value="Cu2_ascorb_mOase-like_C"/>
</dbReference>
<sequence>MRLATLLFVLCYGAASVVALTDQVVGNFGFGNITLKWTSRMEYESVEFTVIFGEINQPSLVFIGFSSHGEMSNIDGFLCHNDYKRKYCVDVSIDENYHILRDISQDWHRSGTPFDFQSLNHNEITIIRDFVTCDPLDYAFESGTTQFIIAAAWNKNKIKSLNDKRWHIDRKFGKVIDFATDDQLDMDKVHDIMSLRPQLMAEEIVIKSDEYTLVPDIETHYQCIIKKMPIKTFTKYHIVKMEAYVEKGNEHLVHHMEVFLCRDRVREWSGDCNDPRKPPNSKSCSHVIGAWAMGEGSFEYPVDVGMPVGGRDTDFVYIMVEIHYNNPEKLFGYRDNSGMKFWITEDLRPYDAGIMELGQIYSDVSAIPPGQSEWSLVGVCPKECTASFPREGINIFASQLHAHLTGKRLYTSHYRNGVKLQEINRDNHYSPHWQHIQDVIPYVNVKPGDMLTTVCVYDSRNRTTTTFGGYGIRDEMCVNYVYYYPASEVEVCKSAVSNSTLRQYFRSRYGVSDKLMPVQEMFDRIGEWTKPKLLELHSLYHKGDLNIDCLRGDGSLLPFPQNAMTPISILANWKSLPMPTRVTGPILKERDRNECPSISDLNE</sequence>
<dbReference type="SUPFAM" id="SSF49742">
    <property type="entry name" value="PHM/PNGase F"/>
    <property type="match status" value="2"/>
</dbReference>
<keyword evidence="2" id="KW-0479">Metal-binding</keyword>
<evidence type="ECO:0000256" key="1">
    <source>
        <dbReference type="ARBA" id="ARBA00010676"/>
    </source>
</evidence>
<dbReference type="Gene3D" id="2.60.120.230">
    <property type="match status" value="1"/>
</dbReference>
<keyword evidence="8" id="KW-0732">Signal</keyword>
<proteinExistence type="inferred from homology"/>
<dbReference type="InterPro" id="IPR005018">
    <property type="entry name" value="DOMON_domain"/>
</dbReference>
<keyword evidence="13" id="KW-1185">Reference proteome</keyword>
<evidence type="ECO:0000256" key="2">
    <source>
        <dbReference type="ARBA" id="ARBA00022723"/>
    </source>
</evidence>
<dbReference type="GO" id="GO:0005615">
    <property type="term" value="C:extracellular space"/>
    <property type="evidence" value="ECO:0007669"/>
    <property type="project" value="TreeGrafter"/>
</dbReference>
<dbReference type="InterPro" id="IPR045266">
    <property type="entry name" value="DOH_DOMON"/>
</dbReference>
<evidence type="ECO:0000259" key="10">
    <source>
        <dbReference type="Pfam" id="PF03351"/>
    </source>
</evidence>
<dbReference type="CDD" id="cd09631">
    <property type="entry name" value="DOMON_DOH"/>
    <property type="match status" value="1"/>
</dbReference>
<keyword evidence="3" id="KW-0560">Oxidoreductase</keyword>
<dbReference type="PANTHER" id="PTHR10157">
    <property type="entry name" value="DOPAMINE BETA HYDROXYLASE RELATED"/>
    <property type="match status" value="1"/>
</dbReference>
<evidence type="ECO:0000256" key="5">
    <source>
        <dbReference type="ARBA" id="ARBA00023033"/>
    </source>
</evidence>
<dbReference type="FunFam" id="2.60.120.230:FF:000001">
    <property type="entry name" value="Monooxygenase, DBH-like 1"/>
    <property type="match status" value="1"/>
</dbReference>
<feature type="signal peptide" evidence="8">
    <location>
        <begin position="1"/>
        <end position="19"/>
    </location>
</feature>
<dbReference type="PANTHER" id="PTHR10157:SF23">
    <property type="entry name" value="MOXD1 HOMOLOG 1"/>
    <property type="match status" value="1"/>
</dbReference>
<evidence type="ECO:0000313" key="12">
    <source>
        <dbReference type="EMBL" id="CAB3410274.1"/>
    </source>
</evidence>
<dbReference type="GO" id="GO:0030667">
    <property type="term" value="C:secretory granule membrane"/>
    <property type="evidence" value="ECO:0007669"/>
    <property type="project" value="TreeGrafter"/>
</dbReference>
<dbReference type="InterPro" id="IPR036939">
    <property type="entry name" value="Cu2_ascorb_mOase_N_sf"/>
</dbReference>
<keyword evidence="5" id="KW-0503">Monooxygenase</keyword>
<dbReference type="InterPro" id="IPR000323">
    <property type="entry name" value="Cu2_ascorb_mOase_N"/>
</dbReference>
<dbReference type="PRINTS" id="PR00767">
    <property type="entry name" value="DBMONOXGNASE"/>
</dbReference>
<comment type="caution">
    <text evidence="12">The sequence shown here is derived from an EMBL/GenBank/DDBJ whole genome shotgun (WGS) entry which is preliminary data.</text>
</comment>
<feature type="domain" description="Copper type II ascorbate-dependent monooxygenase N-terminal" evidence="9">
    <location>
        <begin position="213"/>
        <end position="329"/>
    </location>
</feature>
<dbReference type="GO" id="GO:0005507">
    <property type="term" value="F:copper ion binding"/>
    <property type="evidence" value="ECO:0007669"/>
    <property type="project" value="InterPro"/>
</dbReference>
<dbReference type="Proteomes" id="UP000494206">
    <property type="component" value="Unassembled WGS sequence"/>
</dbReference>
<dbReference type="InterPro" id="IPR000945">
    <property type="entry name" value="DBH-like"/>
</dbReference>
<dbReference type="Gene3D" id="2.60.120.310">
    <property type="entry name" value="Copper type II, ascorbate-dependent monooxygenase, N-terminal domain"/>
    <property type="match status" value="1"/>
</dbReference>
<evidence type="ECO:0000256" key="8">
    <source>
        <dbReference type="SAM" id="SignalP"/>
    </source>
</evidence>
<dbReference type="GO" id="GO:0042421">
    <property type="term" value="P:norepinephrine biosynthetic process"/>
    <property type="evidence" value="ECO:0007669"/>
    <property type="project" value="TreeGrafter"/>
</dbReference>
<evidence type="ECO:0000313" key="13">
    <source>
        <dbReference type="Proteomes" id="UP000494206"/>
    </source>
</evidence>
<dbReference type="GO" id="GO:0004500">
    <property type="term" value="F:dopamine beta-monooxygenase activity"/>
    <property type="evidence" value="ECO:0007669"/>
    <property type="project" value="InterPro"/>
</dbReference>
<feature type="domain" description="Copper type II ascorbate-dependent monooxygenase C-terminal" evidence="11">
    <location>
        <begin position="350"/>
        <end position="505"/>
    </location>
</feature>
<evidence type="ECO:0000256" key="4">
    <source>
        <dbReference type="ARBA" id="ARBA00023008"/>
    </source>
</evidence>
<dbReference type="PROSITE" id="PS00084">
    <property type="entry name" value="CU2_MONOOXYGENASE_1"/>
    <property type="match status" value="1"/>
</dbReference>
<name>A0A8S1FAY5_9PELO</name>
<feature type="domain" description="DOMON" evidence="10">
    <location>
        <begin position="31"/>
        <end position="151"/>
    </location>
</feature>
<dbReference type="InterPro" id="IPR008977">
    <property type="entry name" value="PHM/PNGase_F_dom_sf"/>
</dbReference>
<organism evidence="12 13">
    <name type="scientific">Caenorhabditis bovis</name>
    <dbReference type="NCBI Taxonomy" id="2654633"/>
    <lineage>
        <taxon>Eukaryota</taxon>
        <taxon>Metazoa</taxon>
        <taxon>Ecdysozoa</taxon>
        <taxon>Nematoda</taxon>
        <taxon>Chromadorea</taxon>
        <taxon>Rhabditida</taxon>
        <taxon>Rhabditina</taxon>
        <taxon>Rhabditomorpha</taxon>
        <taxon>Rhabditoidea</taxon>
        <taxon>Rhabditidae</taxon>
        <taxon>Peloderinae</taxon>
        <taxon>Caenorhabditis</taxon>
    </lineage>
</organism>
<dbReference type="EMBL" id="CADEPM010000010">
    <property type="protein sequence ID" value="CAB3410274.1"/>
    <property type="molecule type" value="Genomic_DNA"/>
</dbReference>
<keyword evidence="6" id="KW-1015">Disulfide bond</keyword>
<dbReference type="InterPro" id="IPR028460">
    <property type="entry name" value="Tbh/DBH"/>
</dbReference>
<keyword evidence="7" id="KW-0325">Glycoprotein</keyword>
<comment type="similarity">
    <text evidence="1">Belongs to the copper type II ascorbate-dependent monooxygenase family.</text>
</comment>
<feature type="chain" id="PRO_5035845683" description="DOMON domain-containing protein" evidence="8">
    <location>
        <begin position="20"/>
        <end position="603"/>
    </location>
</feature>
<evidence type="ECO:0000256" key="7">
    <source>
        <dbReference type="ARBA" id="ARBA00023180"/>
    </source>
</evidence>
<keyword evidence="4" id="KW-0186">Copper</keyword>
<dbReference type="InterPro" id="IPR024548">
    <property type="entry name" value="Cu2_monoox_C"/>
</dbReference>
<evidence type="ECO:0008006" key="14">
    <source>
        <dbReference type="Google" id="ProtNLM"/>
    </source>
</evidence>
<protein>
    <recommendedName>
        <fullName evidence="14">DOMON domain-containing protein</fullName>
    </recommendedName>
</protein>
<dbReference type="GO" id="GO:0006589">
    <property type="term" value="P:octopamine biosynthetic process"/>
    <property type="evidence" value="ECO:0007669"/>
    <property type="project" value="TreeGrafter"/>
</dbReference>
<evidence type="ECO:0000259" key="11">
    <source>
        <dbReference type="Pfam" id="PF03712"/>
    </source>
</evidence>
<dbReference type="Pfam" id="PF03351">
    <property type="entry name" value="DOMON"/>
    <property type="match status" value="1"/>
</dbReference>
<dbReference type="Pfam" id="PF03712">
    <property type="entry name" value="Cu2_monoox_C"/>
    <property type="match status" value="1"/>
</dbReference>
<gene>
    <name evidence="12" type="ORF">CBOVIS_LOCUS11823</name>
</gene>
<dbReference type="AlphaFoldDB" id="A0A8S1FAY5"/>
<dbReference type="OrthoDB" id="129121at2759"/>
<dbReference type="InterPro" id="IPR020611">
    <property type="entry name" value="Cu2_ascorb_mOase_CS-1"/>
</dbReference>
<evidence type="ECO:0000256" key="3">
    <source>
        <dbReference type="ARBA" id="ARBA00023002"/>
    </source>
</evidence>
<dbReference type="Pfam" id="PF01082">
    <property type="entry name" value="Cu2_monooxygen"/>
    <property type="match status" value="1"/>
</dbReference>
<evidence type="ECO:0000256" key="6">
    <source>
        <dbReference type="ARBA" id="ARBA00023157"/>
    </source>
</evidence>
<accession>A0A8S1FAY5</accession>
<evidence type="ECO:0000259" key="9">
    <source>
        <dbReference type="Pfam" id="PF01082"/>
    </source>
</evidence>
<reference evidence="12 13" key="1">
    <citation type="submission" date="2020-04" db="EMBL/GenBank/DDBJ databases">
        <authorList>
            <person name="Laetsch R D."/>
            <person name="Stevens L."/>
            <person name="Kumar S."/>
            <person name="Blaxter L. M."/>
        </authorList>
    </citation>
    <scope>NUCLEOTIDE SEQUENCE [LARGE SCALE GENOMIC DNA]</scope>
</reference>
<dbReference type="GO" id="GO:0042420">
    <property type="term" value="P:dopamine catabolic process"/>
    <property type="evidence" value="ECO:0007669"/>
    <property type="project" value="TreeGrafter"/>
</dbReference>